<proteinExistence type="predicted"/>
<dbReference type="Proteomes" id="UP000054498">
    <property type="component" value="Unassembled WGS sequence"/>
</dbReference>
<dbReference type="KEGG" id="mng:MNEG_14255"/>
<protein>
    <recommendedName>
        <fullName evidence="3">Transcription initiation factor TFIID subunit 9</fullName>
    </recommendedName>
</protein>
<reference evidence="1 2" key="1">
    <citation type="journal article" date="2013" name="BMC Genomics">
        <title>Reconstruction of the lipid metabolism for the microalga Monoraphidium neglectum from its genome sequence reveals characteristics suitable for biofuel production.</title>
        <authorList>
            <person name="Bogen C."/>
            <person name="Al-Dilaimi A."/>
            <person name="Albersmeier A."/>
            <person name="Wichmann J."/>
            <person name="Grundmann M."/>
            <person name="Rupp O."/>
            <person name="Lauersen K.J."/>
            <person name="Blifernez-Klassen O."/>
            <person name="Kalinowski J."/>
            <person name="Goesmann A."/>
            <person name="Mussgnug J.H."/>
            <person name="Kruse O."/>
        </authorList>
    </citation>
    <scope>NUCLEOTIDE SEQUENCE [LARGE SCALE GENOMIC DNA]</scope>
    <source>
        <strain evidence="1 2">SAG 48.87</strain>
    </source>
</reference>
<dbReference type="GO" id="GO:0046982">
    <property type="term" value="F:protein heterodimerization activity"/>
    <property type="evidence" value="ECO:0007669"/>
    <property type="project" value="InterPro"/>
</dbReference>
<sequence length="68" mass="6754">MADRPPAGGRPGAAPAAGAAAAAAAAELPSDAVAVRGVLRSMGAEEAEPRVLAMLLDFVYSYTADVLQ</sequence>
<dbReference type="RefSeq" id="XP_013892729.1">
    <property type="nucleotide sequence ID" value="XM_014037275.1"/>
</dbReference>
<feature type="non-terminal residue" evidence="1">
    <location>
        <position position="68"/>
    </location>
</feature>
<gene>
    <name evidence="1" type="ORF">MNEG_14255</name>
</gene>
<organism evidence="1 2">
    <name type="scientific">Monoraphidium neglectum</name>
    <dbReference type="NCBI Taxonomy" id="145388"/>
    <lineage>
        <taxon>Eukaryota</taxon>
        <taxon>Viridiplantae</taxon>
        <taxon>Chlorophyta</taxon>
        <taxon>core chlorophytes</taxon>
        <taxon>Chlorophyceae</taxon>
        <taxon>CS clade</taxon>
        <taxon>Sphaeropleales</taxon>
        <taxon>Selenastraceae</taxon>
        <taxon>Monoraphidium</taxon>
    </lineage>
</organism>
<dbReference type="AlphaFoldDB" id="A0A0D2LPN6"/>
<accession>A0A0D2LPN6</accession>
<dbReference type="GeneID" id="25731799"/>
<dbReference type="Gene3D" id="1.10.20.10">
    <property type="entry name" value="Histone, subunit A"/>
    <property type="match status" value="1"/>
</dbReference>
<evidence type="ECO:0008006" key="3">
    <source>
        <dbReference type="Google" id="ProtNLM"/>
    </source>
</evidence>
<keyword evidence="2" id="KW-1185">Reference proteome</keyword>
<name>A0A0D2LPN6_9CHLO</name>
<evidence type="ECO:0000313" key="2">
    <source>
        <dbReference type="Proteomes" id="UP000054498"/>
    </source>
</evidence>
<dbReference type="STRING" id="145388.A0A0D2LPN6"/>
<dbReference type="Pfam" id="PF02291">
    <property type="entry name" value="TFIID-31kDa"/>
    <property type="match status" value="1"/>
</dbReference>
<dbReference type="InterPro" id="IPR003162">
    <property type="entry name" value="TFIID-31"/>
</dbReference>
<dbReference type="GO" id="GO:0006352">
    <property type="term" value="P:DNA-templated transcription initiation"/>
    <property type="evidence" value="ECO:0007669"/>
    <property type="project" value="InterPro"/>
</dbReference>
<dbReference type="OrthoDB" id="341924at2759"/>
<dbReference type="InterPro" id="IPR009072">
    <property type="entry name" value="Histone-fold"/>
</dbReference>
<dbReference type="EMBL" id="KK104578">
    <property type="protein sequence ID" value="KIY93709.1"/>
    <property type="molecule type" value="Genomic_DNA"/>
</dbReference>
<evidence type="ECO:0000313" key="1">
    <source>
        <dbReference type="EMBL" id="KIY93709.1"/>
    </source>
</evidence>